<sequence>MAVQTDPPVILAASPDNVVFDKDPGASYSDELLVVGTAIPNSTITVYDGSTLLGTATANSAGVWTYQTSSLTDGAHSFTATATVSGVTSAASSAFTQTITAGISNFSPLTDQWSAPILVGGQQYYVENANVNGNAPWAIKQLDSHTLRFELRPNDIWLDNDSHRSEISGGTVYSATSTIDLSYQFTVQPGFNDTSDSLAWQILGQFHADDNDATYQSIEGGSPPLAVHLTGANGYGEGDYLAIEAFYALPGQKEWTAATLPGDPLNSYLWVSSAPIVRGQPIDVHMEVNFQNNANGFLEVWINGQQVVDYHGPIGYGGGVYWKEGVYEGWSSNQTITVDYSNTVITAKPGAPLILTDVVNGNQVMLGGTSQANSVVSIYDGSTKLGTATASSNGSWFYQTSALSIGSHNLTATATDSAGNVGQASAIASATIAALTAPIITKVVTSAPSGATVTGTKITFTLTMNSVVSVTGTPTLLLNDGGTAVYSAGSGSNTLTFTYTVGANDSSVKGLAIVGADLPNGATIKDGNGIAALLTGASVQFPGVTIDAQPVKTPVFGDPVDNGNGTFTFTGTAGANTTVYFSTPYGVALGSAAVDSTGHWTFTSPTFAGNTWNSIQAYNVNSLGNVSAIGVENGAGFGSSSNLPPSPIITGNALVGSTVTLYGMVTPGYSITKVTIFDGTTQIGTATINSDNSWSFSTSTLANGVHNFTAKVTNASGTSAGSIPDLITVGTLTTGTDTTAPTVASLVAAGNGVTAGTGTIGVGSVVTLTMNLSEAVTVAGGTPTLTLNNGGTATYAGGSGSNALTFSYTVAAGQNTSDLAVTAFNLNAATVKDSAGNAASLAGAVTNPSGTLQIDTTAPTVSSVAASGTGITSGSGTLGSGKVVTLTVNLSEAVTVAGGTPTLTLNNGGTATYAGGSGSNALTFSYTVAAGQNTSDLAVTAFNLNAATVKDSAGNAASLAGAVTNPSGTLQIDTTAPTVSSVAASGTGITSGSGTLGSGKVVTLTVNLSEAVTVAGGTPTLTLNNGGTATYAGGSGSNALTFSYTVAAGQNTSDLAVTAFNLNAATVKGSAGNAASLAGAVTNPSGTLQIDTTAPTVSSVAASGTGITSGSGTLGSGKVVTLTVNLSEAVTVAGGTPTLTLNNGGTATYAGGSGSNALTFSYTVAAGQNTSDLAVTAFNLNAATVKDSAGNAASLAGAVTNPSGTLQIDTTAPTVSSVAASGTGITSGSGTLGSGKVVTLTVNLSEAVTVAGGTPTLTLNNGGTATYAGGSGSNSLTFSYTVAAGQNTSDLAVTAFNLNAATVKGSAGNAASLAGAVTNPSGTLQIDTTAPTVSSVAASGTGITSGSGTLGSGKVVTLTVNLSEAVTVAGGTPTLTLNNGGTATYAGGSGSNALTFSYTVAAGQNTSDLAVTAFNLNAATVKDSAGNAASLAGAVTNPSGTLQIDTTAPTVSSVAASGTGITSGSGTLGSGKVVTLTVNLSEAVTVAGGTPTLTLNNGGTATYAGGSGSNALTFSYTVAAGQSTSDLAVTAFNLNAATVKDSAGNAASLAGAVTNPSGTLQIDTTAPTVSSVAASGTGITSGSGTLGSGKVVTLTVNLSEAVTVAGGTPTLTLNNGGTATYAGGSGSNALTFSYTVAAADLQVSALAITRVVSNGATVLDVAGNAANLLGALATLPNLSVDPSITIEALGSTRVVLLGGNYHLDSIATSTGPILKYAGSAVIAANWGSWSVIGAEQVTGGGYDVVWKDSSSGHYSVWSTDSSGNFVATLGSAPEMLRSDAALKALESTLQQDLNGDGTITAPVVVGGGNGTTIEALGSTSVVLNGGNYHLNSVGTSTGPILKYAGSKVIAANWGSWSVIGAEQVTGGGYDVVWKDSSSGHYSVWSTDSSGNFVATLGSAPEMLRSDAALKALESTLQQDLNGDGTITAPVVVGGGNGTTIEALGSTSVVLNGGNYHLNSVGTSTGPILKYAGSAVIAANWGSWSVIGAEQVTGGGYDVVWKDSSSGHYSVWSTDSSGNFVATLGSAPEMLRSDAALKALESTLQQDLNGDGTITAPVVVGGGNGTTIEALGSTSVVLNGGNYHLNSVGTSTGPILKYAGSAVIAANWGSWSVIGAEQVTGGGYDVVWKDSSSGYYSVWSTDSSGNFVATLGSAPEMLGGDASLKALESTLHQDLNGDGVIVLSGSGTIIEANSLIIGSGASVELVGSYSGAISFAGATGTLVLDQSTEFSGTLNGQLTTTNFIDLRDITAGANASVSYTGNNSPGTLTVSDGTNSANFTLSGNYSLGNFIVSSDGNGGTTLVDPPLSTDQGSAALARSADAASDWLDSIDSKIALWLQHCSSAFPSSPFNTSTSGNIGISDVGANPALQLATSAMVQQHQQNSFS</sequence>
<proteinExistence type="predicted"/>
<dbReference type="Proteomes" id="UP000319298">
    <property type="component" value="Chromosome"/>
</dbReference>
<dbReference type="RefSeq" id="WP_140477512.1">
    <property type="nucleotide sequence ID" value="NZ_CP041090.2"/>
</dbReference>
<protein>
    <submittedName>
        <fullName evidence="3">Heparin lyase I family protein</fullName>
    </submittedName>
</protein>
<dbReference type="PANTHER" id="PTHR34720:SF9">
    <property type="entry name" value="BLR4714 PROTEIN"/>
    <property type="match status" value="1"/>
</dbReference>
<accession>A0ABX5VZ76</accession>
<dbReference type="Pfam" id="PF07483">
    <property type="entry name" value="W_rich_C"/>
    <property type="match status" value="4"/>
</dbReference>
<evidence type="ECO:0000259" key="2">
    <source>
        <dbReference type="Pfam" id="PF19077"/>
    </source>
</evidence>
<evidence type="ECO:0000313" key="3">
    <source>
        <dbReference type="EMBL" id="QDF36263.1"/>
    </source>
</evidence>
<dbReference type="Pfam" id="PF14099">
    <property type="entry name" value="Polysacc_lyase"/>
    <property type="match status" value="1"/>
</dbReference>
<dbReference type="NCBIfam" id="NF033510">
    <property type="entry name" value="Ca_tandemer"/>
    <property type="match status" value="1"/>
</dbReference>
<dbReference type="InterPro" id="IPR011121">
    <property type="entry name" value="Trp-rich_dom"/>
</dbReference>
<evidence type="ECO:0000259" key="1">
    <source>
        <dbReference type="Pfam" id="PF07483"/>
    </source>
</evidence>
<keyword evidence="3" id="KW-0456">Lyase</keyword>
<dbReference type="EMBL" id="CP041090">
    <property type="protein sequence ID" value="QDF36263.1"/>
    <property type="molecule type" value="Genomic_DNA"/>
</dbReference>
<feature type="domain" description="Tryptophan-rich" evidence="1">
    <location>
        <begin position="1946"/>
        <end position="2053"/>
    </location>
</feature>
<dbReference type="Pfam" id="PF19077">
    <property type="entry name" value="Big_13"/>
    <property type="match status" value="2"/>
</dbReference>
<dbReference type="GO" id="GO:0016829">
    <property type="term" value="F:lyase activity"/>
    <property type="evidence" value="ECO:0007669"/>
    <property type="project" value="UniProtKB-KW"/>
</dbReference>
<dbReference type="Gene3D" id="2.60.40.10">
    <property type="entry name" value="Immunoglobulins"/>
    <property type="match status" value="4"/>
</dbReference>
<reference evidence="4" key="1">
    <citation type="submission" date="2019-06" db="EMBL/GenBank/DDBJ databases">
        <title>Whole-Genome Sequence of Bradyrhizobium sp. 3 Strain 65S1MB.</title>
        <authorList>
            <person name="Bromfield E.S.P."/>
            <person name="Cloutier S."/>
            <person name="Nguyen H.D.T."/>
        </authorList>
    </citation>
    <scope>NUCLEOTIDE SEQUENCE [LARGE SCALE GENOMIC DNA]</scope>
    <source>
        <strain evidence="4">65S1MB</strain>
    </source>
</reference>
<feature type="domain" description="Bacterial Ig-like" evidence="2">
    <location>
        <begin position="35"/>
        <end position="99"/>
    </location>
</feature>
<dbReference type="Gene3D" id="2.60.120.200">
    <property type="match status" value="1"/>
</dbReference>
<evidence type="ECO:0000313" key="4">
    <source>
        <dbReference type="Proteomes" id="UP000319298"/>
    </source>
</evidence>
<reference evidence="3 4" key="2">
    <citation type="journal article" date="2020" name="Int. J. Syst. Evol. Microbiol.">
        <title>Description and complete genome sequences of Bradyrhizobium symbiodeficiens sp. nov., a non-symbiotic bacterium associated with legumes native to Canada.</title>
        <authorList>
            <person name="Bromfield E.S.P."/>
            <person name="Cloutier S."/>
            <person name="Nguyen H.D.T."/>
        </authorList>
    </citation>
    <scope>NUCLEOTIDE SEQUENCE [LARGE SCALE GENOMIC DNA]</scope>
    <source>
        <strain evidence="3 4">65S1MB</strain>
    </source>
</reference>
<dbReference type="InterPro" id="IPR013783">
    <property type="entry name" value="Ig-like_fold"/>
</dbReference>
<dbReference type="InterPro" id="IPR044016">
    <property type="entry name" value="Big_13"/>
</dbReference>
<feature type="domain" description="Tryptophan-rich" evidence="1">
    <location>
        <begin position="1819"/>
        <end position="1926"/>
    </location>
</feature>
<dbReference type="InterPro" id="IPR025975">
    <property type="entry name" value="Polysacc_lyase"/>
</dbReference>
<name>A0ABX5VZ76_9BRAD</name>
<feature type="domain" description="Tryptophan-rich" evidence="1">
    <location>
        <begin position="1700"/>
        <end position="1799"/>
    </location>
</feature>
<feature type="domain" description="Tryptophan-rich" evidence="1">
    <location>
        <begin position="2073"/>
        <end position="2180"/>
    </location>
</feature>
<gene>
    <name evidence="3" type="ORF">FJN17_01075</name>
</gene>
<feature type="domain" description="Bacterial Ig-like" evidence="2">
    <location>
        <begin position="360"/>
        <end position="426"/>
    </location>
</feature>
<dbReference type="PANTHER" id="PTHR34720">
    <property type="entry name" value="MICROCYSTIN DEPENDENT PROTEIN"/>
    <property type="match status" value="1"/>
</dbReference>
<keyword evidence="4" id="KW-1185">Reference proteome</keyword>
<organism evidence="3 4">
    <name type="scientific">Bradyrhizobium symbiodeficiens</name>
    <dbReference type="NCBI Taxonomy" id="1404367"/>
    <lineage>
        <taxon>Bacteria</taxon>
        <taxon>Pseudomonadati</taxon>
        <taxon>Pseudomonadota</taxon>
        <taxon>Alphaproteobacteria</taxon>
        <taxon>Hyphomicrobiales</taxon>
        <taxon>Nitrobacteraceae</taxon>
        <taxon>Bradyrhizobium</taxon>
    </lineage>
</organism>